<dbReference type="SUPFAM" id="SSF141571">
    <property type="entry name" value="Pentapeptide repeat-like"/>
    <property type="match status" value="1"/>
</dbReference>
<keyword evidence="2" id="KW-1185">Reference proteome</keyword>
<organism evidence="1 2">
    <name type="scientific">Archangium lansingense</name>
    <dbReference type="NCBI Taxonomy" id="2995310"/>
    <lineage>
        <taxon>Bacteria</taxon>
        <taxon>Pseudomonadati</taxon>
        <taxon>Myxococcota</taxon>
        <taxon>Myxococcia</taxon>
        <taxon>Myxococcales</taxon>
        <taxon>Cystobacterineae</taxon>
        <taxon>Archangiaceae</taxon>
        <taxon>Archangium</taxon>
    </lineage>
</organism>
<evidence type="ECO:0000313" key="1">
    <source>
        <dbReference type="EMBL" id="MCY1083799.1"/>
    </source>
</evidence>
<dbReference type="RefSeq" id="WP_267542673.1">
    <property type="nucleotide sequence ID" value="NZ_JAPNKA010000002.1"/>
</dbReference>
<reference evidence="1 2" key="1">
    <citation type="submission" date="2022-11" db="EMBL/GenBank/DDBJ databases">
        <title>Minimal conservation of predation-associated metabolite biosynthetic gene clusters underscores biosynthetic potential of Myxococcota including descriptions for ten novel species: Archangium lansinium sp. nov., Myxococcus landrumus sp. nov., Nannocystis bai.</title>
        <authorList>
            <person name="Ahearne A."/>
            <person name="Stevens C."/>
            <person name="Phillips K."/>
        </authorList>
    </citation>
    <scope>NUCLEOTIDE SEQUENCE [LARGE SCALE GENOMIC DNA]</scope>
    <source>
        <strain evidence="1 2">MIWBW</strain>
    </source>
</reference>
<comment type="caution">
    <text evidence="1">The sequence shown here is derived from an EMBL/GenBank/DDBJ whole genome shotgun (WGS) entry which is preliminary data.</text>
</comment>
<dbReference type="EMBL" id="JAPNKA010000002">
    <property type="protein sequence ID" value="MCY1083799.1"/>
    <property type="molecule type" value="Genomic_DNA"/>
</dbReference>
<dbReference type="Proteomes" id="UP001207654">
    <property type="component" value="Unassembled WGS sequence"/>
</dbReference>
<accession>A0ABT4ASG6</accession>
<name>A0ABT4ASG6_9BACT</name>
<evidence type="ECO:0000313" key="2">
    <source>
        <dbReference type="Proteomes" id="UP001207654"/>
    </source>
</evidence>
<protein>
    <recommendedName>
        <fullName evidence="3">Pentapeptide repeat-containing protein</fullName>
    </recommendedName>
</protein>
<evidence type="ECO:0008006" key="3">
    <source>
        <dbReference type="Google" id="ProtNLM"/>
    </source>
</evidence>
<dbReference type="Gene3D" id="2.160.20.80">
    <property type="entry name" value="E3 ubiquitin-protein ligase SopA"/>
    <property type="match status" value="1"/>
</dbReference>
<gene>
    <name evidence="1" type="ORF">OV287_56100</name>
</gene>
<proteinExistence type="predicted"/>
<sequence length="205" mass="23489">MTSSIHYEDRELEDERLELTGKEAMYWLGPNVTFRGCTVVLGVGGRQLVPMWGRFIDCTIIAKREIVNRWFTSMRFEGCRFEGRFSGVGFGQRVGVDRWWEHGGIENCDFAEARLDQCSFHGCDMKTIRVPTWPCFTILEPLKHGPELVSVPWPGDFFPVILEGVNREREDTAAVTIYAPAEAKRSGATLEAFREAVERFDFIVR</sequence>